<comment type="subcellular location">
    <subcellularLocation>
        <location evidence="1">Nucleus</location>
    </subcellularLocation>
</comment>
<dbReference type="GO" id="GO:0000981">
    <property type="term" value="F:DNA-binding transcription factor activity, RNA polymerase II-specific"/>
    <property type="evidence" value="ECO:0007669"/>
    <property type="project" value="TreeGrafter"/>
</dbReference>
<dbReference type="Pfam" id="PF13912">
    <property type="entry name" value="zf-C2H2_6"/>
    <property type="match status" value="1"/>
</dbReference>
<gene>
    <name evidence="7" type="ORF">CTOB1V02_LOCUS8753</name>
</gene>
<dbReference type="InterPro" id="IPR036236">
    <property type="entry name" value="Znf_C2H2_sf"/>
</dbReference>
<keyword evidence="6" id="KW-0539">Nucleus</keyword>
<sequence>MEPESQKEPSALESQSLVEASHFTKLEDTEVTCDPNDFPGSTDAMPLQDVIPGSMDSNNQTCGVPDQIEVREDDGRVKKRKNSPGHCRQKKLFICAVCGKSLSSKQSLQFHELTHTGEKPFDCRICGKSFTTKSSLTKHKLIHTGLKRFACRICEKSYTTSSSLFTHKFTHTGEKPFACRICGKSFARKSTLTVFDRVEQSPFPTFIE</sequence>
<keyword evidence="2" id="KW-0479">Metal-binding</keyword>
<dbReference type="AlphaFoldDB" id="A0A7R8ZT54"/>
<dbReference type="InterPro" id="IPR013087">
    <property type="entry name" value="Znf_C2H2_type"/>
</dbReference>
<dbReference type="PROSITE" id="PS50157">
    <property type="entry name" value="ZINC_FINGER_C2H2_2"/>
    <property type="match status" value="4"/>
</dbReference>
<dbReference type="PANTHER" id="PTHR23226">
    <property type="entry name" value="ZINC FINGER AND SCAN DOMAIN-CONTAINING"/>
    <property type="match status" value="1"/>
</dbReference>
<proteinExistence type="predicted"/>
<dbReference type="GO" id="GO:0000978">
    <property type="term" value="F:RNA polymerase II cis-regulatory region sequence-specific DNA binding"/>
    <property type="evidence" value="ECO:0007669"/>
    <property type="project" value="TreeGrafter"/>
</dbReference>
<name>A0A7R8ZT54_9CRUS</name>
<keyword evidence="5" id="KW-0862">Zinc</keyword>
<keyword evidence="4" id="KW-0863">Zinc-finger</keyword>
<evidence type="ECO:0000256" key="5">
    <source>
        <dbReference type="ARBA" id="ARBA00022833"/>
    </source>
</evidence>
<protein>
    <submittedName>
        <fullName evidence="7">Uncharacterized protein</fullName>
    </submittedName>
</protein>
<dbReference type="PANTHER" id="PTHR23226:SF416">
    <property type="entry name" value="FI01424P"/>
    <property type="match status" value="1"/>
</dbReference>
<dbReference type="EMBL" id="OB663044">
    <property type="protein sequence ID" value="CAD7230897.1"/>
    <property type="molecule type" value="Genomic_DNA"/>
</dbReference>
<dbReference type="SUPFAM" id="SSF57667">
    <property type="entry name" value="beta-beta-alpha zinc fingers"/>
    <property type="match status" value="2"/>
</dbReference>
<keyword evidence="3" id="KW-0677">Repeat</keyword>
<accession>A0A7R8ZT54</accession>
<dbReference type="FunFam" id="3.30.160.60:FF:000446">
    <property type="entry name" value="Zinc finger protein"/>
    <property type="match status" value="1"/>
</dbReference>
<evidence type="ECO:0000313" key="7">
    <source>
        <dbReference type="EMBL" id="CAD7230897.1"/>
    </source>
</evidence>
<dbReference type="Gene3D" id="3.30.160.60">
    <property type="entry name" value="Classic Zinc Finger"/>
    <property type="match status" value="4"/>
</dbReference>
<evidence type="ECO:0000256" key="4">
    <source>
        <dbReference type="ARBA" id="ARBA00022771"/>
    </source>
</evidence>
<dbReference type="Pfam" id="PF00096">
    <property type="entry name" value="zf-C2H2"/>
    <property type="match status" value="3"/>
</dbReference>
<reference evidence="7" key="1">
    <citation type="submission" date="2020-11" db="EMBL/GenBank/DDBJ databases">
        <authorList>
            <person name="Tran Van P."/>
        </authorList>
    </citation>
    <scope>NUCLEOTIDE SEQUENCE</scope>
</reference>
<dbReference type="GO" id="GO:0005634">
    <property type="term" value="C:nucleus"/>
    <property type="evidence" value="ECO:0007669"/>
    <property type="project" value="UniProtKB-SubCell"/>
</dbReference>
<evidence type="ECO:0000256" key="6">
    <source>
        <dbReference type="ARBA" id="ARBA00023242"/>
    </source>
</evidence>
<dbReference type="FunFam" id="3.30.160.60:FF:000557">
    <property type="entry name" value="zinc finger and SCAN domain-containing protein 29"/>
    <property type="match status" value="2"/>
</dbReference>
<evidence type="ECO:0000256" key="1">
    <source>
        <dbReference type="ARBA" id="ARBA00004123"/>
    </source>
</evidence>
<evidence type="ECO:0000256" key="3">
    <source>
        <dbReference type="ARBA" id="ARBA00022737"/>
    </source>
</evidence>
<dbReference type="SMART" id="SM00355">
    <property type="entry name" value="ZnF_C2H2"/>
    <property type="match status" value="3"/>
</dbReference>
<dbReference type="OrthoDB" id="6330646at2759"/>
<dbReference type="GO" id="GO:0008270">
    <property type="term" value="F:zinc ion binding"/>
    <property type="evidence" value="ECO:0007669"/>
    <property type="project" value="UniProtKB-KW"/>
</dbReference>
<organism evidence="7">
    <name type="scientific">Cyprideis torosa</name>
    <dbReference type="NCBI Taxonomy" id="163714"/>
    <lineage>
        <taxon>Eukaryota</taxon>
        <taxon>Metazoa</taxon>
        <taxon>Ecdysozoa</taxon>
        <taxon>Arthropoda</taxon>
        <taxon>Crustacea</taxon>
        <taxon>Oligostraca</taxon>
        <taxon>Ostracoda</taxon>
        <taxon>Podocopa</taxon>
        <taxon>Podocopida</taxon>
        <taxon>Cytherocopina</taxon>
        <taxon>Cytheroidea</taxon>
        <taxon>Cytherideidae</taxon>
        <taxon>Cyprideis</taxon>
    </lineage>
</organism>
<dbReference type="PROSITE" id="PS00028">
    <property type="entry name" value="ZINC_FINGER_C2H2_1"/>
    <property type="match status" value="3"/>
</dbReference>
<evidence type="ECO:0000256" key="2">
    <source>
        <dbReference type="ARBA" id="ARBA00022723"/>
    </source>
</evidence>